<gene>
    <name evidence="5" type="primary">LOC114332489</name>
</gene>
<feature type="compositionally biased region" description="Low complexity" evidence="1">
    <location>
        <begin position="60"/>
        <end position="120"/>
    </location>
</feature>
<name>A0A6P7FTH6_DIAVI</name>
<accession>A0A6P7FTH6</accession>
<dbReference type="Proteomes" id="UP001652700">
    <property type="component" value="Unplaced"/>
</dbReference>
<evidence type="ECO:0000256" key="1">
    <source>
        <dbReference type="SAM" id="MobiDB-lite"/>
    </source>
</evidence>
<reference evidence="3" key="2">
    <citation type="submission" date="2025-05" db="UniProtKB">
        <authorList>
            <consortium name="EnsemblMetazoa"/>
        </authorList>
    </citation>
    <scope>IDENTIFICATION</scope>
</reference>
<reference evidence="5" key="1">
    <citation type="submission" date="2025-04" db="UniProtKB">
        <authorList>
            <consortium name="RefSeq"/>
        </authorList>
    </citation>
    <scope>IDENTIFICATION</scope>
    <source>
        <tissue evidence="5">Whole insect</tissue>
    </source>
</reference>
<evidence type="ECO:0000256" key="2">
    <source>
        <dbReference type="SAM" id="SignalP"/>
    </source>
</evidence>
<evidence type="ECO:0000313" key="5">
    <source>
        <dbReference type="RefSeq" id="XP_028138092.1"/>
    </source>
</evidence>
<sequence>MSRILGICVLILISQTITIQGRGGGRSSSHSSSHSYSHSSSHSYSHPSYHYSSPSYSHPSYHPSPSYSHPSPSYSHPSPSYSHPSPSYSHPSPSYSHPSPSYSHPSPSYSHPSPSYSHPSAVSHPSAPIPAYHPLPAAPVYRPIGWNVGGSHPDSHASSGPIGPPKHVSGVGSSNTNHGPEITRPIGFATGGSTGHNTGSQPIGPPKTIAGVGNSGAHYGEKPPAYNPNYNPAGYGHPPAYNPAGYGSAPVHNSPQAGGGFNFPPPAYSPAGHPGYSSGGYHAPPAYSANPSGGHVTIINNNNHHYSYPAYVPTYHYTTADTGSSHLGFFLGYSLGRLTSPSYHYHSSVLYDNTPRYDHYEVHHYYHNSNSVPKEATIQENAIVGCVGDTGSFCPSNTTSLCTNNGAVMCVASATSTVPCSLERQTNCVKSSVPCLNSTSPDCVGAVKSATVSLPCISTAKVLANITFVNNTIVLAPTTNTTVPNNTSSTPLPVTTTPQPVTPQNFCVTILALPAERKLTESEKLANGVDGLFGKIAVKALGIA</sequence>
<feature type="region of interest" description="Disordered" evidence="1">
    <location>
        <begin position="20"/>
        <end position="41"/>
    </location>
</feature>
<feature type="signal peptide" evidence="2">
    <location>
        <begin position="1"/>
        <end position="21"/>
    </location>
</feature>
<dbReference type="RefSeq" id="XP_028138092.1">
    <property type="nucleotide sequence ID" value="XM_028282291.1"/>
</dbReference>
<dbReference type="AlphaFoldDB" id="A0A6P7FTH6"/>
<evidence type="ECO:0000313" key="3">
    <source>
        <dbReference type="EnsemblMetazoa" id="XP_050500348.1"/>
    </source>
</evidence>
<dbReference type="OrthoDB" id="6780563at2759"/>
<feature type="region of interest" description="Disordered" evidence="1">
    <location>
        <begin position="151"/>
        <end position="216"/>
    </location>
</feature>
<keyword evidence="2" id="KW-0732">Signal</keyword>
<feature type="region of interest" description="Disordered" evidence="1">
    <location>
        <begin position="246"/>
        <end position="266"/>
    </location>
</feature>
<organism evidence="5">
    <name type="scientific">Diabrotica virgifera virgifera</name>
    <name type="common">western corn rootworm</name>
    <dbReference type="NCBI Taxonomy" id="50390"/>
    <lineage>
        <taxon>Eukaryota</taxon>
        <taxon>Metazoa</taxon>
        <taxon>Ecdysozoa</taxon>
        <taxon>Arthropoda</taxon>
        <taxon>Hexapoda</taxon>
        <taxon>Insecta</taxon>
        <taxon>Pterygota</taxon>
        <taxon>Neoptera</taxon>
        <taxon>Endopterygota</taxon>
        <taxon>Coleoptera</taxon>
        <taxon>Polyphaga</taxon>
        <taxon>Cucujiformia</taxon>
        <taxon>Chrysomeloidea</taxon>
        <taxon>Chrysomelidae</taxon>
        <taxon>Galerucinae</taxon>
        <taxon>Diabroticina</taxon>
        <taxon>Diabroticites</taxon>
        <taxon>Diabrotica</taxon>
    </lineage>
</organism>
<keyword evidence="4" id="KW-1185">Reference proteome</keyword>
<feature type="chain" id="PRO_5027724286" evidence="2">
    <location>
        <begin position="22"/>
        <end position="544"/>
    </location>
</feature>
<proteinExistence type="predicted"/>
<protein>
    <submittedName>
        <fullName evidence="5">DNA-directed RNA polymerase II subunit RPB1-like isoform X4</fullName>
    </submittedName>
</protein>
<feature type="compositionally biased region" description="Low complexity" evidence="1">
    <location>
        <begin position="27"/>
        <end position="41"/>
    </location>
</feature>
<feature type="region of interest" description="Disordered" evidence="1">
    <location>
        <begin position="60"/>
        <end position="125"/>
    </location>
</feature>
<dbReference type="EnsemblMetazoa" id="XM_050644391.1">
    <property type="protein sequence ID" value="XP_050500348.1"/>
    <property type="gene ID" value="LOC126880500"/>
</dbReference>
<evidence type="ECO:0000313" key="4">
    <source>
        <dbReference type="Proteomes" id="UP001652700"/>
    </source>
</evidence>